<dbReference type="GO" id="GO:1904680">
    <property type="term" value="F:peptide transmembrane transporter activity"/>
    <property type="evidence" value="ECO:0007669"/>
    <property type="project" value="TreeGrafter"/>
</dbReference>
<keyword evidence="5" id="KW-1133">Transmembrane helix</keyword>
<dbReference type="PANTHER" id="PTHR30290:SF10">
    <property type="entry name" value="PERIPLASMIC OLIGOPEPTIDE-BINDING PROTEIN-RELATED"/>
    <property type="match status" value="1"/>
</dbReference>
<dbReference type="InterPro" id="IPR000914">
    <property type="entry name" value="SBP_5_dom"/>
</dbReference>
<dbReference type="Gene3D" id="3.40.190.10">
    <property type="entry name" value="Periplasmic binding protein-like II"/>
    <property type="match status" value="1"/>
</dbReference>
<dbReference type="KEGG" id="pml:ATP_00456"/>
<dbReference type="InterPro" id="IPR039424">
    <property type="entry name" value="SBP_5"/>
</dbReference>
<keyword evidence="3" id="KW-0813">Transport</keyword>
<feature type="transmembrane region" description="Helical" evidence="5">
    <location>
        <begin position="13"/>
        <end position="34"/>
    </location>
</feature>
<dbReference type="GO" id="GO:0030313">
    <property type="term" value="C:cell envelope"/>
    <property type="evidence" value="ECO:0007669"/>
    <property type="project" value="UniProtKB-SubCell"/>
</dbReference>
<dbReference type="EMBL" id="CU469464">
    <property type="protein sequence ID" value="CAP18643.1"/>
    <property type="molecule type" value="Genomic_DNA"/>
</dbReference>
<feature type="domain" description="Solute-binding protein family 5" evidence="6">
    <location>
        <begin position="171"/>
        <end position="498"/>
    </location>
</feature>
<evidence type="ECO:0000313" key="8">
    <source>
        <dbReference type="Proteomes" id="UP000002020"/>
    </source>
</evidence>
<evidence type="ECO:0000256" key="1">
    <source>
        <dbReference type="ARBA" id="ARBA00004196"/>
    </source>
</evidence>
<evidence type="ECO:0000256" key="2">
    <source>
        <dbReference type="ARBA" id="ARBA00005695"/>
    </source>
</evidence>
<evidence type="ECO:0000259" key="6">
    <source>
        <dbReference type="Pfam" id="PF00496"/>
    </source>
</evidence>
<comment type="similarity">
    <text evidence="2">Belongs to the bacterial solute-binding protein 5 family.</text>
</comment>
<keyword evidence="7" id="KW-0800">Toxin</keyword>
<dbReference type="PANTHER" id="PTHR30290">
    <property type="entry name" value="PERIPLASMIC BINDING COMPONENT OF ABC TRANSPORTER"/>
    <property type="match status" value="1"/>
</dbReference>
<dbReference type="STRING" id="37692.ATP_00456"/>
<name>B3R0Q9_PHYMT</name>
<keyword evidence="7" id="KW-0528">Neurotoxin</keyword>
<dbReference type="AlphaFoldDB" id="B3R0Q9"/>
<reference evidence="7 8" key="1">
    <citation type="journal article" date="2008" name="BMC Genomics">
        <title>The linear chromosome of the plant-pathogenic mycoplasma 'Candidatus Phytoplasma mali'.</title>
        <authorList>
            <person name="Kube M."/>
            <person name="Schneider B."/>
            <person name="Kuhl H."/>
            <person name="Dandekar T."/>
            <person name="Heitmann K."/>
            <person name="Migdoll A.M."/>
            <person name="Reinhardt R."/>
            <person name="Seemueller E."/>
        </authorList>
    </citation>
    <scope>NUCLEOTIDE SEQUENCE [LARGE SCALE GENOMIC DNA]</scope>
    <source>
        <strain evidence="7 8">AT</strain>
    </source>
</reference>
<evidence type="ECO:0000256" key="4">
    <source>
        <dbReference type="ARBA" id="ARBA00022729"/>
    </source>
</evidence>
<dbReference type="Gene3D" id="3.10.105.10">
    <property type="entry name" value="Dipeptide-binding Protein, Domain 3"/>
    <property type="match status" value="1"/>
</dbReference>
<dbReference type="GO" id="GO:0015833">
    <property type="term" value="P:peptide transport"/>
    <property type="evidence" value="ECO:0007669"/>
    <property type="project" value="TreeGrafter"/>
</dbReference>
<keyword evidence="5" id="KW-0812">Transmembrane</keyword>
<organism evidence="8">
    <name type="scientific">Phytoplasma mali (strain AT)</name>
    <dbReference type="NCBI Taxonomy" id="482235"/>
    <lineage>
        <taxon>Bacteria</taxon>
        <taxon>Bacillati</taxon>
        <taxon>Mycoplasmatota</taxon>
        <taxon>Mollicutes</taxon>
        <taxon>Acholeplasmatales</taxon>
        <taxon>Acholeplasmataceae</taxon>
        <taxon>Candidatus Phytoplasma</taxon>
        <taxon>16SrX (Apple proliferation group)</taxon>
    </lineage>
</organism>
<gene>
    <name evidence="7" type="ordered locus">ATP_00456</name>
</gene>
<keyword evidence="4" id="KW-0732">Signal</keyword>
<dbReference type="SUPFAM" id="SSF53850">
    <property type="entry name" value="Periplasmic binding protein-like II"/>
    <property type="match status" value="1"/>
</dbReference>
<dbReference type="Proteomes" id="UP000002020">
    <property type="component" value="Chromosome"/>
</dbReference>
<evidence type="ECO:0000313" key="7">
    <source>
        <dbReference type="EMBL" id="CAP18643.1"/>
    </source>
</evidence>
<evidence type="ECO:0000256" key="5">
    <source>
        <dbReference type="SAM" id="Phobius"/>
    </source>
</evidence>
<dbReference type="HOGENOM" id="CLU_397234_0_0_14"/>
<dbReference type="Pfam" id="PF00496">
    <property type="entry name" value="SBP_bac_5"/>
    <property type="match status" value="1"/>
</dbReference>
<proteinExistence type="inferred from homology"/>
<sequence length="693" mass="82875">MAWKEFFVKNKKILIIFFVILLTIGIAFFIYCLYLRNDKNHSQKNIDIYNNENLIELEKEKMYTKLIPESQEISDLKFVIDLTDLQKEMLLLMRENFVVVKPDWQESIKQGRAAFEGDFSKVLKENELKPYLKPQYDLGLLGDLPKDEENISCDIRGYNNFYKLRNWESHRWHFKLRDNLQFENQTEINNQVVKYSLEKHKEIIKLLYDIDKLPDNPDLPSNFKFLLETECDIDINEKYDFILSYKEKKDLHSVISLLNQLTLFSSDIFENTYSLNNGDIDKSNYGTSAFPFLSYGPYLLKQGYDSQKDWIFEKNDFFYRKNEYPLKNILYKKTNSSEEKYDLFNKDQINEIIIKDTKDISKINQNKFKNFLKKTISNSIYIFFKQEEIENEDDEILKQQKTKTNFFLNDARFRKALFLSLDRCSLLEKEDYFGLVPNFSFVSDLVKFTEEYHFNEQQFHQQNLNNIFNLKNIQSEQDINSKIYQPEQARQLLEEVNTDFNKQFPQFQQPLIIRIFTGFDETTEFRELKLTSFLIDSWKNVFSSLSDKIQFDQTTDPSFSYNVDLGPGFLATIKNPHQIFIYMYDQFEILDSLGKSNKRKFILKESESSEKEFTVGELQSFLQELQKKIDKKINNNKRDDFEKYCLILAQLEKKALEELYCLPLIKGTRYKIYQVLERDFKNSFLLWGLNDIC</sequence>
<comment type="subcellular location">
    <subcellularLocation>
        <location evidence="1">Cell envelope</location>
    </subcellularLocation>
</comment>
<accession>B3R0Q9</accession>
<protein>
    <submittedName>
        <fullName evidence="7">Probable ABC transporter, periplasmic component (Showing similarities to Botulinum neurotoxin)</fullName>
    </submittedName>
</protein>
<evidence type="ECO:0000256" key="3">
    <source>
        <dbReference type="ARBA" id="ARBA00022448"/>
    </source>
</evidence>
<keyword evidence="5" id="KW-0472">Membrane</keyword>
<keyword evidence="8" id="KW-1185">Reference proteome</keyword>